<sequence>MPTQSCELRLLDALRTAGFAADVQLHPGTAGVASPIRVATEWAGFFVSSSQGSYYAKVLHADMAPLIDVERSAQASQCAADSGAAPALILADVEHGVLLFEALPAPDWRWARLDELTVAPRLQALWALKKQVHAGPVPGFARSPMVDVQKLRDLCLRDGVTLPPDCAWIDTCIDLAWYALQQLAHHSVPLHGDGLASDVMIGPGGELRLIDFDYGGCFDPWYDVAITLNELFAFESQWRDGIRAWAGECREVDYARCRLYALINDWYWTLWGLWSGATSVRPLEFSKAGQWTLLRCRQGIQDARFESWLRQVQGGEA</sequence>
<protein>
    <recommendedName>
        <fullName evidence="1">Aminoglycoside phosphotransferase domain-containing protein</fullName>
    </recommendedName>
</protein>
<evidence type="ECO:0000259" key="1">
    <source>
        <dbReference type="Pfam" id="PF01636"/>
    </source>
</evidence>
<dbReference type="InterPro" id="IPR002575">
    <property type="entry name" value="Aminoglycoside_PTrfase"/>
</dbReference>
<proteinExistence type="predicted"/>
<evidence type="ECO:0000313" key="3">
    <source>
        <dbReference type="Proteomes" id="UP000281350"/>
    </source>
</evidence>
<dbReference type="SUPFAM" id="SSF56112">
    <property type="entry name" value="Protein kinase-like (PK-like)"/>
    <property type="match status" value="1"/>
</dbReference>
<gene>
    <name evidence="2" type="ORF">ALQ36_00271</name>
</gene>
<dbReference type="AlphaFoldDB" id="A0A3M3XBF9"/>
<feature type="domain" description="Aminoglycoside phosphotransferase" evidence="1">
    <location>
        <begin position="45"/>
        <end position="260"/>
    </location>
</feature>
<reference evidence="2 3" key="1">
    <citation type="submission" date="2018-08" db="EMBL/GenBank/DDBJ databases">
        <title>Recombination of ecologically and evolutionarily significant loci maintains genetic cohesion in the Pseudomonas syringae species complex.</title>
        <authorList>
            <person name="Dillon M."/>
            <person name="Thakur S."/>
            <person name="Almeida R.N.D."/>
            <person name="Weir B.S."/>
            <person name="Guttman D.S."/>
        </authorList>
    </citation>
    <scope>NUCLEOTIDE SEQUENCE [LARGE SCALE GENOMIC DNA]</scope>
    <source>
        <strain evidence="2 3">ICMP 2732</strain>
    </source>
</reference>
<dbReference type="Proteomes" id="UP000281350">
    <property type="component" value="Unassembled WGS sequence"/>
</dbReference>
<dbReference type="Gene3D" id="3.90.1200.10">
    <property type="match status" value="1"/>
</dbReference>
<evidence type="ECO:0000313" key="2">
    <source>
        <dbReference type="EMBL" id="RMO67472.1"/>
    </source>
</evidence>
<dbReference type="EMBL" id="RBPY01000203">
    <property type="protein sequence ID" value="RMO67472.1"/>
    <property type="molecule type" value="Genomic_DNA"/>
</dbReference>
<name>A0A3M3XBF9_9PSED</name>
<dbReference type="Pfam" id="PF01636">
    <property type="entry name" value="APH"/>
    <property type="match status" value="1"/>
</dbReference>
<dbReference type="InterPro" id="IPR011009">
    <property type="entry name" value="Kinase-like_dom_sf"/>
</dbReference>
<comment type="caution">
    <text evidence="2">The sequence shown here is derived from an EMBL/GenBank/DDBJ whole genome shotgun (WGS) entry which is preliminary data.</text>
</comment>
<dbReference type="RefSeq" id="WP_122278700.1">
    <property type="nucleotide sequence ID" value="NZ_RBPY01000203.1"/>
</dbReference>
<accession>A0A3M3XBF9</accession>
<organism evidence="2 3">
    <name type="scientific">Pseudomonas syringae pv. primulae</name>
    <dbReference type="NCBI Taxonomy" id="251707"/>
    <lineage>
        <taxon>Bacteria</taxon>
        <taxon>Pseudomonadati</taxon>
        <taxon>Pseudomonadota</taxon>
        <taxon>Gammaproteobacteria</taxon>
        <taxon>Pseudomonadales</taxon>
        <taxon>Pseudomonadaceae</taxon>
        <taxon>Pseudomonas</taxon>
    </lineage>
</organism>